<reference evidence="9 10" key="1">
    <citation type="submission" date="2019-03" db="EMBL/GenBank/DDBJ databases">
        <title>Genomic Encyclopedia of Type Strains, Phase IV (KMG-IV): sequencing the most valuable type-strain genomes for metagenomic binning, comparative biology and taxonomic classification.</title>
        <authorList>
            <person name="Goeker M."/>
        </authorList>
    </citation>
    <scope>NUCLEOTIDE SEQUENCE [LARGE SCALE GENOMIC DNA]</scope>
    <source>
        <strain evidence="9 10">DSM 29487</strain>
    </source>
</reference>
<keyword evidence="5 7" id="KW-0234">DNA repair</keyword>
<evidence type="ECO:0000259" key="8">
    <source>
        <dbReference type="Pfam" id="PF11967"/>
    </source>
</evidence>
<evidence type="ECO:0000313" key="9">
    <source>
        <dbReference type="EMBL" id="TCV98607.1"/>
    </source>
</evidence>
<accession>A0A4R3YZ79</accession>
<dbReference type="InterPro" id="IPR003717">
    <property type="entry name" value="RecO"/>
</dbReference>
<dbReference type="GeneID" id="98915485"/>
<feature type="domain" description="DNA replication/recombination mediator RecO N-terminal" evidence="8">
    <location>
        <begin position="9"/>
        <end position="81"/>
    </location>
</feature>
<sequence>MKTTINEVVVEGLILKTTPYKENDMILHVYTREYGKIGIIARGVRKMTSKNARATQQMMLSEFTIHLKKGLSVLMKASPLDYLRHIEENLESEIVANYILEYFYRYIEENNPIEKEFDILYDSLKKLDQGYPPLLVYLLFNVFILDHNGVSLDVDGCVICGSSKVVSISLTDGGFLCEEHLSNHTVFDKAVLKGFRHIHKIPLEHIDQLHLSNEVIRQLIPLMEQFIEEYTGVILKTSTFIQQIV</sequence>
<name>A0A4R3YZ79_9FIRM</name>
<evidence type="ECO:0000313" key="10">
    <source>
        <dbReference type="Proteomes" id="UP000295515"/>
    </source>
</evidence>
<dbReference type="SUPFAM" id="SSF57863">
    <property type="entry name" value="ArfGap/RecO-like zinc finger"/>
    <property type="match status" value="1"/>
</dbReference>
<comment type="function">
    <text evidence="7">Involved in DNA repair and RecF pathway recombination.</text>
</comment>
<keyword evidence="4 7" id="KW-0233">DNA recombination</keyword>
<keyword evidence="10" id="KW-1185">Reference proteome</keyword>
<dbReference type="HAMAP" id="MF_00201">
    <property type="entry name" value="RecO"/>
    <property type="match status" value="1"/>
</dbReference>
<dbReference type="EMBL" id="SMCQ01000011">
    <property type="protein sequence ID" value="TCV98607.1"/>
    <property type="molecule type" value="Genomic_DNA"/>
</dbReference>
<gene>
    <name evidence="7" type="primary">recO</name>
    <name evidence="9" type="ORF">EDD60_11113</name>
</gene>
<dbReference type="PANTHER" id="PTHR33991:SF1">
    <property type="entry name" value="DNA REPAIR PROTEIN RECO"/>
    <property type="match status" value="1"/>
</dbReference>
<evidence type="ECO:0000256" key="2">
    <source>
        <dbReference type="ARBA" id="ARBA00021310"/>
    </source>
</evidence>
<evidence type="ECO:0000256" key="6">
    <source>
        <dbReference type="ARBA" id="ARBA00033409"/>
    </source>
</evidence>
<dbReference type="Gene3D" id="1.20.1440.120">
    <property type="entry name" value="Recombination protein O, C-terminal domain"/>
    <property type="match status" value="1"/>
</dbReference>
<dbReference type="InterPro" id="IPR037278">
    <property type="entry name" value="ARFGAP/RecO"/>
</dbReference>
<protein>
    <recommendedName>
        <fullName evidence="2 7">DNA repair protein RecO</fullName>
    </recommendedName>
    <alternativeName>
        <fullName evidence="6 7">Recombination protein O</fullName>
    </alternativeName>
</protein>
<dbReference type="SUPFAM" id="SSF50249">
    <property type="entry name" value="Nucleic acid-binding proteins"/>
    <property type="match status" value="1"/>
</dbReference>
<keyword evidence="3 7" id="KW-0227">DNA damage</keyword>
<proteinExistence type="inferred from homology"/>
<dbReference type="NCBIfam" id="TIGR00613">
    <property type="entry name" value="reco"/>
    <property type="match status" value="1"/>
</dbReference>
<dbReference type="Pfam" id="PF02565">
    <property type="entry name" value="RecO_C"/>
    <property type="match status" value="1"/>
</dbReference>
<dbReference type="InterPro" id="IPR012340">
    <property type="entry name" value="NA-bd_OB-fold"/>
</dbReference>
<dbReference type="InterPro" id="IPR042242">
    <property type="entry name" value="RecO_C"/>
</dbReference>
<dbReference type="GO" id="GO:0043590">
    <property type="term" value="C:bacterial nucleoid"/>
    <property type="evidence" value="ECO:0007669"/>
    <property type="project" value="TreeGrafter"/>
</dbReference>
<dbReference type="AlphaFoldDB" id="A0A4R3YZ79"/>
<evidence type="ECO:0000256" key="7">
    <source>
        <dbReference type="HAMAP-Rule" id="MF_00201"/>
    </source>
</evidence>
<evidence type="ECO:0000256" key="3">
    <source>
        <dbReference type="ARBA" id="ARBA00022763"/>
    </source>
</evidence>
<evidence type="ECO:0000256" key="1">
    <source>
        <dbReference type="ARBA" id="ARBA00007452"/>
    </source>
</evidence>
<dbReference type="RefSeq" id="WP_066449988.1">
    <property type="nucleotide sequence ID" value="NZ_JANKBF010000012.1"/>
</dbReference>
<dbReference type="PANTHER" id="PTHR33991">
    <property type="entry name" value="DNA REPAIR PROTEIN RECO"/>
    <property type="match status" value="1"/>
</dbReference>
<comment type="similarity">
    <text evidence="1 7">Belongs to the RecO family.</text>
</comment>
<comment type="caution">
    <text evidence="9">The sequence shown here is derived from an EMBL/GenBank/DDBJ whole genome shotgun (WGS) entry which is preliminary data.</text>
</comment>
<evidence type="ECO:0000256" key="4">
    <source>
        <dbReference type="ARBA" id="ARBA00023172"/>
    </source>
</evidence>
<organism evidence="9 10">
    <name type="scientific">Longibaculum muris</name>
    <dbReference type="NCBI Taxonomy" id="1796628"/>
    <lineage>
        <taxon>Bacteria</taxon>
        <taxon>Bacillati</taxon>
        <taxon>Bacillota</taxon>
        <taxon>Erysipelotrichia</taxon>
        <taxon>Erysipelotrichales</taxon>
        <taxon>Coprobacillaceae</taxon>
        <taxon>Longibaculum</taxon>
    </lineage>
</organism>
<dbReference type="Pfam" id="PF11967">
    <property type="entry name" value="RecO_N"/>
    <property type="match status" value="1"/>
</dbReference>
<dbReference type="InterPro" id="IPR022572">
    <property type="entry name" value="DNA_rep/recomb_RecO_N"/>
</dbReference>
<dbReference type="GO" id="GO:0006310">
    <property type="term" value="P:DNA recombination"/>
    <property type="evidence" value="ECO:0007669"/>
    <property type="project" value="UniProtKB-UniRule"/>
</dbReference>
<evidence type="ECO:0000256" key="5">
    <source>
        <dbReference type="ARBA" id="ARBA00023204"/>
    </source>
</evidence>
<dbReference type="Proteomes" id="UP000295515">
    <property type="component" value="Unassembled WGS sequence"/>
</dbReference>
<dbReference type="Gene3D" id="2.40.50.140">
    <property type="entry name" value="Nucleic acid-binding proteins"/>
    <property type="match status" value="1"/>
</dbReference>
<dbReference type="GO" id="GO:0006302">
    <property type="term" value="P:double-strand break repair"/>
    <property type="evidence" value="ECO:0007669"/>
    <property type="project" value="TreeGrafter"/>
</dbReference>